<dbReference type="OrthoDB" id="291047at2"/>
<reference evidence="8 9" key="1">
    <citation type="submission" date="2018-01" db="EMBL/GenBank/DDBJ databases">
        <title>G. obscuriglobus.</title>
        <authorList>
            <person name="Franke J."/>
            <person name="Blomberg W."/>
            <person name="Selmecki A."/>
        </authorList>
    </citation>
    <scope>NUCLEOTIDE SEQUENCE [LARGE SCALE GENOMIC DNA]</scope>
    <source>
        <strain evidence="8 9">DSM 5831</strain>
    </source>
</reference>
<dbReference type="CDD" id="cd06171">
    <property type="entry name" value="Sigma70_r4"/>
    <property type="match status" value="1"/>
</dbReference>
<dbReference type="InterPro" id="IPR013325">
    <property type="entry name" value="RNA_pol_sigma_r2"/>
</dbReference>
<dbReference type="Proteomes" id="UP000245802">
    <property type="component" value="Chromosome"/>
</dbReference>
<dbReference type="SUPFAM" id="SSF88946">
    <property type="entry name" value="Sigma2 domain of RNA polymerase sigma factors"/>
    <property type="match status" value="1"/>
</dbReference>
<gene>
    <name evidence="8" type="ORF">C1280_00265</name>
</gene>
<dbReference type="InterPro" id="IPR036388">
    <property type="entry name" value="WH-like_DNA-bd_sf"/>
</dbReference>
<protein>
    <recommendedName>
        <fullName evidence="10">Sigma-70 family RNA polymerase sigma factor</fullName>
    </recommendedName>
</protein>
<organism evidence="8 9">
    <name type="scientific">Gemmata obscuriglobus</name>
    <dbReference type="NCBI Taxonomy" id="114"/>
    <lineage>
        <taxon>Bacteria</taxon>
        <taxon>Pseudomonadati</taxon>
        <taxon>Planctomycetota</taxon>
        <taxon>Planctomycetia</taxon>
        <taxon>Gemmatales</taxon>
        <taxon>Gemmataceae</taxon>
        <taxon>Gemmata</taxon>
    </lineage>
</organism>
<dbReference type="InterPro" id="IPR039425">
    <property type="entry name" value="RNA_pol_sigma-70-like"/>
</dbReference>
<evidence type="ECO:0000313" key="8">
    <source>
        <dbReference type="EMBL" id="AWM35610.1"/>
    </source>
</evidence>
<evidence type="ECO:0000256" key="4">
    <source>
        <dbReference type="ARBA" id="ARBA00023163"/>
    </source>
</evidence>
<dbReference type="SUPFAM" id="SSF88659">
    <property type="entry name" value="Sigma3 and sigma4 domains of RNA polymerase sigma factors"/>
    <property type="match status" value="1"/>
</dbReference>
<proteinExistence type="inferred from homology"/>
<evidence type="ECO:0000256" key="2">
    <source>
        <dbReference type="ARBA" id="ARBA00023015"/>
    </source>
</evidence>
<dbReference type="GO" id="GO:0016987">
    <property type="term" value="F:sigma factor activity"/>
    <property type="evidence" value="ECO:0007669"/>
    <property type="project" value="UniProtKB-KW"/>
</dbReference>
<dbReference type="Gene3D" id="2.130.10.10">
    <property type="entry name" value="YVTN repeat-like/Quinoprotein amine dehydrogenase"/>
    <property type="match status" value="2"/>
</dbReference>
<dbReference type="InterPro" id="IPR015943">
    <property type="entry name" value="WD40/YVTN_repeat-like_dom_sf"/>
</dbReference>
<dbReference type="AlphaFoldDB" id="A0A2Z3H3R3"/>
<keyword evidence="2" id="KW-0805">Transcription regulation</keyword>
<dbReference type="SUPFAM" id="SSF82171">
    <property type="entry name" value="DPP6 N-terminal domain-like"/>
    <property type="match status" value="1"/>
</dbReference>
<dbReference type="Gene3D" id="1.10.10.10">
    <property type="entry name" value="Winged helix-like DNA-binding domain superfamily/Winged helix DNA-binding domain"/>
    <property type="match status" value="1"/>
</dbReference>
<dbReference type="InterPro" id="IPR013249">
    <property type="entry name" value="RNA_pol_sigma70_r4_t2"/>
</dbReference>
<dbReference type="Pfam" id="PF08281">
    <property type="entry name" value="Sigma70_r4_2"/>
    <property type="match status" value="1"/>
</dbReference>
<evidence type="ECO:0000259" key="6">
    <source>
        <dbReference type="Pfam" id="PF04542"/>
    </source>
</evidence>
<dbReference type="GO" id="GO:0006352">
    <property type="term" value="P:DNA-templated transcription initiation"/>
    <property type="evidence" value="ECO:0007669"/>
    <property type="project" value="InterPro"/>
</dbReference>
<dbReference type="NCBIfam" id="TIGR02937">
    <property type="entry name" value="sigma70-ECF"/>
    <property type="match status" value="1"/>
</dbReference>
<dbReference type="Pfam" id="PF04542">
    <property type="entry name" value="Sigma70_r2"/>
    <property type="match status" value="1"/>
</dbReference>
<dbReference type="GO" id="GO:0003677">
    <property type="term" value="F:DNA binding"/>
    <property type="evidence" value="ECO:0007669"/>
    <property type="project" value="InterPro"/>
</dbReference>
<dbReference type="InterPro" id="IPR014284">
    <property type="entry name" value="RNA_pol_sigma-70_dom"/>
</dbReference>
<evidence type="ECO:0000259" key="7">
    <source>
        <dbReference type="Pfam" id="PF08281"/>
    </source>
</evidence>
<evidence type="ECO:0000256" key="3">
    <source>
        <dbReference type="ARBA" id="ARBA00023082"/>
    </source>
</evidence>
<name>A0A2Z3H3R3_9BACT</name>
<dbReference type="PANTHER" id="PTHR43133:SF51">
    <property type="entry name" value="RNA POLYMERASE SIGMA FACTOR"/>
    <property type="match status" value="1"/>
</dbReference>
<evidence type="ECO:0000313" key="9">
    <source>
        <dbReference type="Proteomes" id="UP000245802"/>
    </source>
</evidence>
<feature type="domain" description="RNA polymerase sigma-70 region 2" evidence="6">
    <location>
        <begin position="90"/>
        <end position="156"/>
    </location>
</feature>
<evidence type="ECO:0000256" key="5">
    <source>
        <dbReference type="SAM" id="MobiDB-lite"/>
    </source>
</evidence>
<dbReference type="Gene3D" id="1.10.1740.10">
    <property type="match status" value="1"/>
</dbReference>
<sequence length="678" mass="72430">MQFMCRPAHERVAPDGEAHRSDLEFEPTDFCPLGGPVWQYHGIEFHSLECVVTHITLARLIRPGPCAAAPDADLLARYAGEGDEAAFAELLSRHGPMVRSVAYRALRDRHAADDVLQAVFLILTRQAERLTRPDQLAGWLFGVSRRVALRAVRVRRQHRAATLRADLSAPAPCDPGWSDLLRVLDDELARLPEGERVPLVLCYLEGLTQDEAARVCGWSVRTVRRRLAAGRDRLRLRLGRRGVELGAVLTALAVAASPGRSMPLELGTGPVTGRVSDLVRAELGSGRWAAVVGLVAGLTVAATVAIGGLAPARPEAPPTAPAPRVVTNAPADPGLPSGALARLGSVRFRHTEPIELLAVSPDGGTVYARGGGWLSAWDAGDGRRLFRVEIGADTGGRSFGTLFAAADAVRGIRADGNGREDKRYSVVSFDPRTGRELTRAPVAGGVAVSPDGSRIVRWDAGAAVIEPTAPRPISYTLFDVASNKEIAVLGRGLRLSVQFSANGRTVVLVDHGASFRAFDAATGKQTGEFRFGGENGRQMTTIRALTEDTRLTVPTPDGRALVFWGLDGEKAVLKVWDIGAKTARTLGDGDGPYAEDSIAISPDGSRVATFRRHVGWTVRDTATAKEVGRIPQPGTSQRAALSADGRTLYAIRDRDSVVTVLDVASGRAIEPRPDTTGE</sequence>
<keyword evidence="9" id="KW-1185">Reference proteome</keyword>
<dbReference type="InterPro" id="IPR007627">
    <property type="entry name" value="RNA_pol_sigma70_r2"/>
</dbReference>
<evidence type="ECO:0008006" key="10">
    <source>
        <dbReference type="Google" id="ProtNLM"/>
    </source>
</evidence>
<comment type="similarity">
    <text evidence="1">Belongs to the sigma-70 factor family. ECF subfamily.</text>
</comment>
<keyword evidence="4" id="KW-0804">Transcription</keyword>
<dbReference type="EMBL" id="CP025958">
    <property type="protein sequence ID" value="AWM35610.1"/>
    <property type="molecule type" value="Genomic_DNA"/>
</dbReference>
<feature type="compositionally biased region" description="Low complexity" evidence="5">
    <location>
        <begin position="322"/>
        <end position="331"/>
    </location>
</feature>
<keyword evidence="3" id="KW-0731">Sigma factor</keyword>
<dbReference type="InterPro" id="IPR013324">
    <property type="entry name" value="RNA_pol_sigma_r3/r4-like"/>
</dbReference>
<accession>A0A2Z3H3R3</accession>
<feature type="domain" description="RNA polymerase sigma factor 70 region 4 type 2" evidence="7">
    <location>
        <begin position="183"/>
        <end position="234"/>
    </location>
</feature>
<feature type="region of interest" description="Disordered" evidence="5">
    <location>
        <begin position="313"/>
        <end position="333"/>
    </location>
</feature>
<dbReference type="KEGG" id="gog:C1280_00265"/>
<dbReference type="PANTHER" id="PTHR43133">
    <property type="entry name" value="RNA POLYMERASE ECF-TYPE SIGMA FACTO"/>
    <property type="match status" value="1"/>
</dbReference>
<evidence type="ECO:0000256" key="1">
    <source>
        <dbReference type="ARBA" id="ARBA00010641"/>
    </source>
</evidence>